<keyword evidence="1" id="KW-0472">Membrane</keyword>
<feature type="transmembrane region" description="Helical" evidence="1">
    <location>
        <begin position="85"/>
        <end position="103"/>
    </location>
</feature>
<gene>
    <name evidence="3" type="ORF">SAMN05444277_101926</name>
</gene>
<proteinExistence type="predicted"/>
<reference evidence="3 4" key="1">
    <citation type="submission" date="2016-10" db="EMBL/GenBank/DDBJ databases">
        <authorList>
            <person name="de Groot N.N."/>
        </authorList>
    </citation>
    <scope>NUCLEOTIDE SEQUENCE [LARGE SCALE GENOMIC DNA]</scope>
    <source>
        <strain evidence="3 4">DSM 28286</strain>
    </source>
</reference>
<dbReference type="OrthoDB" id="593800at2"/>
<name>A0A1I5ST02_9BACT</name>
<protein>
    <submittedName>
        <fullName evidence="3">Uncharacterized membrane protein</fullName>
    </submittedName>
</protein>
<dbReference type="Pfam" id="PF09990">
    <property type="entry name" value="DUF2231"/>
    <property type="match status" value="1"/>
</dbReference>
<feature type="domain" description="DUF2231" evidence="2">
    <location>
        <begin position="9"/>
        <end position="146"/>
    </location>
</feature>
<feature type="transmembrane region" description="Helical" evidence="1">
    <location>
        <begin position="115"/>
        <end position="132"/>
    </location>
</feature>
<dbReference type="AlphaFoldDB" id="A0A1I5ST02"/>
<evidence type="ECO:0000313" key="3">
    <source>
        <dbReference type="EMBL" id="SFP73761.1"/>
    </source>
</evidence>
<keyword evidence="1" id="KW-0812">Transmembrane</keyword>
<dbReference type="Proteomes" id="UP000199031">
    <property type="component" value="Unassembled WGS sequence"/>
</dbReference>
<evidence type="ECO:0000313" key="4">
    <source>
        <dbReference type="Proteomes" id="UP000199031"/>
    </source>
</evidence>
<keyword evidence="1" id="KW-1133">Transmembrane helix</keyword>
<keyword evidence="4" id="KW-1185">Reference proteome</keyword>
<feature type="transmembrane region" description="Helical" evidence="1">
    <location>
        <begin position="12"/>
        <end position="35"/>
    </location>
</feature>
<evidence type="ECO:0000256" key="1">
    <source>
        <dbReference type="SAM" id="Phobius"/>
    </source>
</evidence>
<accession>A0A1I5ST02</accession>
<organism evidence="3 4">
    <name type="scientific">Parafilimonas terrae</name>
    <dbReference type="NCBI Taxonomy" id="1465490"/>
    <lineage>
        <taxon>Bacteria</taxon>
        <taxon>Pseudomonadati</taxon>
        <taxon>Bacteroidota</taxon>
        <taxon>Chitinophagia</taxon>
        <taxon>Chitinophagales</taxon>
        <taxon>Chitinophagaceae</taxon>
        <taxon>Parafilimonas</taxon>
    </lineage>
</organism>
<dbReference type="RefSeq" id="WP_090654966.1">
    <property type="nucleotide sequence ID" value="NZ_FOXQ01000001.1"/>
</dbReference>
<feature type="transmembrane region" description="Helical" evidence="1">
    <location>
        <begin position="41"/>
        <end position="65"/>
    </location>
</feature>
<dbReference type="InterPro" id="IPR019251">
    <property type="entry name" value="DUF2231_TM"/>
</dbReference>
<evidence type="ECO:0000259" key="2">
    <source>
        <dbReference type="Pfam" id="PF09990"/>
    </source>
</evidence>
<dbReference type="STRING" id="1465490.SAMN05444277_101926"/>
<dbReference type="EMBL" id="FOXQ01000001">
    <property type="protein sequence ID" value="SFP73761.1"/>
    <property type="molecule type" value="Genomic_DNA"/>
</dbReference>
<sequence>MQSRIKILGHALHPMLVPFPIAFNTATMVCCMVYASKGDPFWFHVAFIANCAAIVTAVVAMLPGLIDWLSIPELTDAKSTGLKHMIANVVSVSFFIASAIVMYPDLNEANPSIRSNIMLTVIGFLVMLYAGFKGWSMVQRHHIGVDITTHEEIPEQDEIQKNASEIFSDTKEHI</sequence>